<sequence>EELSLEMPFLRNARLFWSPDGNYLALRYNDENLNWQLIVYAIAPRSFQPRPIAQFTQGGRLLFPASAAWSA</sequence>
<reference evidence="1 2" key="1">
    <citation type="submission" date="2017-11" db="EMBL/GenBank/DDBJ databases">
        <title>Evolution of Phototrophy in the Chloroflexi Phylum Driven by Horizontal Gene Transfer.</title>
        <authorList>
            <person name="Ward L.M."/>
            <person name="Hemp J."/>
            <person name="Shih P.M."/>
            <person name="Mcglynn S.E."/>
            <person name="Fischer W."/>
        </authorList>
    </citation>
    <scope>NUCLEOTIDE SEQUENCE [LARGE SCALE GENOMIC DNA]</scope>
    <source>
        <strain evidence="1">CP1_1M</strain>
    </source>
</reference>
<comment type="caution">
    <text evidence="1">The sequence shown here is derived from an EMBL/GenBank/DDBJ whole genome shotgun (WGS) entry which is preliminary data.</text>
</comment>
<dbReference type="Proteomes" id="UP000228947">
    <property type="component" value="Unassembled WGS sequence"/>
</dbReference>
<feature type="non-terminal residue" evidence="1">
    <location>
        <position position="71"/>
    </location>
</feature>
<organism evidence="1 2">
    <name type="scientific">Candidatus Thermofonsia Clade 1 bacterium</name>
    <dbReference type="NCBI Taxonomy" id="2364210"/>
    <lineage>
        <taxon>Bacteria</taxon>
        <taxon>Bacillati</taxon>
        <taxon>Chloroflexota</taxon>
        <taxon>Candidatus Thermofontia</taxon>
        <taxon>Candidatus Thermofonsia Clade 1</taxon>
    </lineage>
</organism>
<accession>A0A2M8PT36</accession>
<name>A0A2M8PT36_9CHLR</name>
<protein>
    <recommendedName>
        <fullName evidence="3">S9 family peptidase</fullName>
    </recommendedName>
</protein>
<evidence type="ECO:0008006" key="3">
    <source>
        <dbReference type="Google" id="ProtNLM"/>
    </source>
</evidence>
<evidence type="ECO:0000313" key="1">
    <source>
        <dbReference type="EMBL" id="PJF40649.1"/>
    </source>
</evidence>
<gene>
    <name evidence="1" type="ORF">CUN50_06365</name>
</gene>
<feature type="non-terminal residue" evidence="1">
    <location>
        <position position="1"/>
    </location>
</feature>
<proteinExistence type="predicted"/>
<dbReference type="EMBL" id="PGTL01000137">
    <property type="protein sequence ID" value="PJF40649.1"/>
    <property type="molecule type" value="Genomic_DNA"/>
</dbReference>
<evidence type="ECO:0000313" key="2">
    <source>
        <dbReference type="Proteomes" id="UP000228947"/>
    </source>
</evidence>
<dbReference type="AlphaFoldDB" id="A0A2M8PT36"/>